<dbReference type="Proteomes" id="UP001150569">
    <property type="component" value="Unassembled WGS sequence"/>
</dbReference>
<evidence type="ECO:0000313" key="2">
    <source>
        <dbReference type="EMBL" id="KAJ1925740.1"/>
    </source>
</evidence>
<protein>
    <submittedName>
        <fullName evidence="2">Uncharacterized protein</fullName>
    </submittedName>
</protein>
<dbReference type="AlphaFoldDB" id="A0A9W8ADT2"/>
<accession>A0A9W8ADT2</accession>
<organism evidence="2 3">
    <name type="scientific">Tieghemiomyces parasiticus</name>
    <dbReference type="NCBI Taxonomy" id="78921"/>
    <lineage>
        <taxon>Eukaryota</taxon>
        <taxon>Fungi</taxon>
        <taxon>Fungi incertae sedis</taxon>
        <taxon>Zoopagomycota</taxon>
        <taxon>Kickxellomycotina</taxon>
        <taxon>Dimargaritomycetes</taxon>
        <taxon>Dimargaritales</taxon>
        <taxon>Dimargaritaceae</taxon>
        <taxon>Tieghemiomyces</taxon>
    </lineage>
</organism>
<comment type="caution">
    <text evidence="2">The sequence shown here is derived from an EMBL/GenBank/DDBJ whole genome shotgun (WGS) entry which is preliminary data.</text>
</comment>
<evidence type="ECO:0000313" key="3">
    <source>
        <dbReference type="Proteomes" id="UP001150569"/>
    </source>
</evidence>
<dbReference type="EMBL" id="JANBPT010000210">
    <property type="protein sequence ID" value="KAJ1925740.1"/>
    <property type="molecule type" value="Genomic_DNA"/>
</dbReference>
<reference evidence="2" key="1">
    <citation type="submission" date="2022-07" db="EMBL/GenBank/DDBJ databases">
        <title>Phylogenomic reconstructions and comparative analyses of Kickxellomycotina fungi.</title>
        <authorList>
            <person name="Reynolds N.K."/>
            <person name="Stajich J.E."/>
            <person name="Barry K."/>
            <person name="Grigoriev I.V."/>
            <person name="Crous P."/>
            <person name="Smith M.E."/>
        </authorList>
    </citation>
    <scope>NUCLEOTIDE SEQUENCE</scope>
    <source>
        <strain evidence="2">RSA 861</strain>
    </source>
</reference>
<sequence>MADLEDHFTRAAQPVANDTHATGNADMHRAVMARLAAEVRTSSLDHEADLFSNMGGFGEPFGEDEARRALAGVIDDWGTLDDEVSKEMEDQGPSS</sequence>
<gene>
    <name evidence="2" type="ORF">IWQ60_004380</name>
</gene>
<name>A0A9W8ADT2_9FUNG</name>
<keyword evidence="3" id="KW-1185">Reference proteome</keyword>
<proteinExistence type="predicted"/>
<feature type="region of interest" description="Disordered" evidence="1">
    <location>
        <begin position="1"/>
        <end position="23"/>
    </location>
</feature>
<evidence type="ECO:0000256" key="1">
    <source>
        <dbReference type="SAM" id="MobiDB-lite"/>
    </source>
</evidence>